<name>A0A9P8HW79_9PEZI</name>
<sequence length="157" mass="18217">MSVYHRLDEKTKHVWEILSVLPTGFELKYLEMMEPMYAVAVANCLDMKILLVKDGQIFFKHELYRRTIETSLSPFVRVALNKKILEMFGDSFEQNQETERIIHHAKAANEYDVVVRYAPLAAAEAACLGAHIEASKLYFTAIEYYQGNDKDKLVQFY</sequence>
<dbReference type="AlphaFoldDB" id="A0A9P8HW79"/>
<evidence type="ECO:0000313" key="1">
    <source>
        <dbReference type="EMBL" id="KAH0533912.1"/>
    </source>
</evidence>
<gene>
    <name evidence="1" type="ORF">GP486_008954</name>
</gene>
<protein>
    <submittedName>
        <fullName evidence="1">Uncharacterized protein</fullName>
    </submittedName>
</protein>
<proteinExistence type="predicted"/>
<dbReference type="Proteomes" id="UP000750711">
    <property type="component" value="Unassembled WGS sequence"/>
</dbReference>
<comment type="caution">
    <text evidence="1">The sequence shown here is derived from an EMBL/GenBank/DDBJ whole genome shotgun (WGS) entry which is preliminary data.</text>
</comment>
<evidence type="ECO:0000313" key="2">
    <source>
        <dbReference type="Proteomes" id="UP000750711"/>
    </source>
</evidence>
<reference evidence="1" key="1">
    <citation type="submission" date="2021-03" db="EMBL/GenBank/DDBJ databases">
        <title>Comparative genomics and phylogenomic investigation of the class Geoglossomycetes provide insights into ecological specialization and systematics.</title>
        <authorList>
            <person name="Melie T."/>
            <person name="Pirro S."/>
            <person name="Miller A.N."/>
            <person name="Quandt A."/>
        </authorList>
    </citation>
    <scope>NUCLEOTIDE SEQUENCE</scope>
    <source>
        <strain evidence="1">CAQ_001_2017</strain>
    </source>
</reference>
<organism evidence="1 2">
    <name type="scientific">Trichoglossum hirsutum</name>
    <dbReference type="NCBI Taxonomy" id="265104"/>
    <lineage>
        <taxon>Eukaryota</taxon>
        <taxon>Fungi</taxon>
        <taxon>Dikarya</taxon>
        <taxon>Ascomycota</taxon>
        <taxon>Pezizomycotina</taxon>
        <taxon>Geoglossomycetes</taxon>
        <taxon>Geoglossales</taxon>
        <taxon>Geoglossaceae</taxon>
        <taxon>Trichoglossum</taxon>
    </lineage>
</organism>
<feature type="non-terminal residue" evidence="1">
    <location>
        <position position="157"/>
    </location>
</feature>
<dbReference type="EMBL" id="JAGHQM010004604">
    <property type="protein sequence ID" value="KAH0533912.1"/>
    <property type="molecule type" value="Genomic_DNA"/>
</dbReference>
<accession>A0A9P8HW79</accession>
<keyword evidence="2" id="KW-1185">Reference proteome</keyword>